<proteinExistence type="predicted"/>
<dbReference type="InterPro" id="IPR025827">
    <property type="entry name" value="Zn_ribbon_recom_dom"/>
</dbReference>
<evidence type="ECO:0000256" key="3">
    <source>
        <dbReference type="SAM" id="Coils"/>
    </source>
</evidence>
<dbReference type="EMBL" id="JBBMFK010000004">
    <property type="protein sequence ID" value="MEQ2442575.1"/>
    <property type="molecule type" value="Genomic_DNA"/>
</dbReference>
<dbReference type="InterPro" id="IPR050639">
    <property type="entry name" value="SSR_resolvase"/>
</dbReference>
<keyword evidence="2" id="KW-0233">DNA recombination</keyword>
<dbReference type="Proteomes" id="UP001464378">
    <property type="component" value="Unassembled WGS sequence"/>
</dbReference>
<feature type="coiled-coil region" evidence="3">
    <location>
        <begin position="219"/>
        <end position="253"/>
    </location>
</feature>
<name>A0ABV1E757_9FIRM</name>
<dbReference type="Pfam" id="PF14287">
    <property type="entry name" value="DUF4368"/>
    <property type="match status" value="1"/>
</dbReference>
<evidence type="ECO:0000259" key="5">
    <source>
        <dbReference type="Pfam" id="PF14287"/>
    </source>
</evidence>
<evidence type="ECO:0000256" key="2">
    <source>
        <dbReference type="ARBA" id="ARBA00023172"/>
    </source>
</evidence>
<gene>
    <name evidence="6" type="ORF">WMO64_03725</name>
</gene>
<dbReference type="Gene3D" id="3.90.1750.20">
    <property type="entry name" value="Putative Large Serine Recombinase, Chain B, Domain 2"/>
    <property type="match status" value="1"/>
</dbReference>
<evidence type="ECO:0000256" key="1">
    <source>
        <dbReference type="ARBA" id="ARBA00023125"/>
    </source>
</evidence>
<comment type="caution">
    <text evidence="6">The sequence shown here is derived from an EMBL/GenBank/DDBJ whole genome shotgun (WGS) entry which is preliminary data.</text>
</comment>
<dbReference type="PANTHER" id="PTHR30461">
    <property type="entry name" value="DNA-INVERTASE FROM LAMBDOID PROPHAGE"/>
    <property type="match status" value="1"/>
</dbReference>
<accession>A0ABV1E757</accession>
<dbReference type="InterPro" id="IPR038109">
    <property type="entry name" value="DNA_bind_recomb_sf"/>
</dbReference>
<sequence length="329" mass="38733">MGAFKRSRCGLVEIFPTNDHVVLQAHPSRQAHSGNLSFKSKKVLWNDPADWVIFENTQEPIIEESVFLIVQKIRQGRRRPTKMGDMGMFSGLLYCADCGGRMYLCRTNYFKPEQEYYICSTYRKDRTLCTTHSIRRVVLEEIVLRNLREAIQYVTQYEDDFVQRAADQSLRERDKELAQKKDTLTQSQKRIAELDVIIKRLYEDNISGKLSDERFIKLSRDYELEQTNLTNLVEHLRQEVKEQEKQKVNVRQFIAAVRKYTDMQQLDASVLREFVEKIYISEVYTPDENEPRIKVREIEIVYNFIGAFDFEEAREQSQAAQKEKKTGVA</sequence>
<keyword evidence="1" id="KW-0238">DNA-binding</keyword>
<keyword evidence="7" id="KW-1185">Reference proteome</keyword>
<dbReference type="RefSeq" id="WP_349231057.1">
    <property type="nucleotide sequence ID" value="NZ_JBBMFK010000004.1"/>
</dbReference>
<keyword evidence="3" id="KW-0175">Coiled coil</keyword>
<dbReference type="Pfam" id="PF13408">
    <property type="entry name" value="Zn_ribbon_recom"/>
    <property type="match status" value="1"/>
</dbReference>
<feature type="domain" description="DUF4368" evidence="5">
    <location>
        <begin position="239"/>
        <end position="308"/>
    </location>
</feature>
<reference evidence="6 7" key="1">
    <citation type="submission" date="2024-03" db="EMBL/GenBank/DDBJ databases">
        <title>Human intestinal bacterial collection.</title>
        <authorList>
            <person name="Pauvert C."/>
            <person name="Hitch T.C.A."/>
            <person name="Clavel T."/>
        </authorList>
    </citation>
    <scope>NUCLEOTIDE SEQUENCE [LARGE SCALE GENOMIC DNA]</scope>
    <source>
        <strain evidence="6 7">CLA-AP-H29</strain>
    </source>
</reference>
<protein>
    <submittedName>
        <fullName evidence="6">DUF4368 domain-containing protein</fullName>
    </submittedName>
</protein>
<dbReference type="InterPro" id="IPR025378">
    <property type="entry name" value="DUF4368"/>
</dbReference>
<evidence type="ECO:0000313" key="6">
    <source>
        <dbReference type="EMBL" id="MEQ2442575.1"/>
    </source>
</evidence>
<evidence type="ECO:0000313" key="7">
    <source>
        <dbReference type="Proteomes" id="UP001464378"/>
    </source>
</evidence>
<evidence type="ECO:0000259" key="4">
    <source>
        <dbReference type="Pfam" id="PF13408"/>
    </source>
</evidence>
<dbReference type="PANTHER" id="PTHR30461:SF2">
    <property type="entry name" value="SERINE RECOMBINASE PINE-RELATED"/>
    <property type="match status" value="1"/>
</dbReference>
<feature type="domain" description="Recombinase zinc beta ribbon" evidence="4">
    <location>
        <begin position="88"/>
        <end position="148"/>
    </location>
</feature>
<organism evidence="6 7">
    <name type="scientific">Pseudoflavonifractor intestinihominis</name>
    <dbReference type="NCBI Taxonomy" id="3133171"/>
    <lineage>
        <taxon>Bacteria</taxon>
        <taxon>Bacillati</taxon>
        <taxon>Bacillota</taxon>
        <taxon>Clostridia</taxon>
        <taxon>Eubacteriales</taxon>
        <taxon>Oscillospiraceae</taxon>
        <taxon>Pseudoflavonifractor</taxon>
    </lineage>
</organism>